<dbReference type="GO" id="GO:0005763">
    <property type="term" value="C:mitochondrial small ribosomal subunit"/>
    <property type="evidence" value="ECO:0007669"/>
    <property type="project" value="TreeGrafter"/>
</dbReference>
<dbReference type="PANTHER" id="PTHR13490">
    <property type="entry name" value="MITOCHONDRIAL 28S RIBOSOMAL PROTEIN S28"/>
    <property type="match status" value="1"/>
</dbReference>
<dbReference type="EMBL" id="OU963863">
    <property type="protein sequence ID" value="CAH0384208.1"/>
    <property type="molecule type" value="Genomic_DNA"/>
</dbReference>
<gene>
    <name evidence="2" type="ORF">BEMITA_LOCUS3572</name>
</gene>
<keyword evidence="3" id="KW-1185">Reference proteome</keyword>
<dbReference type="PANTHER" id="PTHR13490:SF0">
    <property type="entry name" value="SMALL RIBOSOMAL SUBUNIT PROTEIN MS35"/>
    <property type="match status" value="1"/>
</dbReference>
<reference evidence="2" key="1">
    <citation type="submission" date="2021-12" db="EMBL/GenBank/DDBJ databases">
        <authorList>
            <person name="King R."/>
        </authorList>
    </citation>
    <scope>NUCLEOTIDE SEQUENCE</scope>
</reference>
<dbReference type="Proteomes" id="UP001152759">
    <property type="component" value="Chromosome 2"/>
</dbReference>
<protein>
    <recommendedName>
        <fullName evidence="1">Small ribosomal subunit protein mS35 mitochondrial conserved domain-containing protein</fullName>
    </recommendedName>
</protein>
<evidence type="ECO:0000313" key="2">
    <source>
        <dbReference type="EMBL" id="CAH0384208.1"/>
    </source>
</evidence>
<accession>A0A9P0A529</accession>
<evidence type="ECO:0000259" key="1">
    <source>
        <dbReference type="Pfam" id="PF10213"/>
    </source>
</evidence>
<dbReference type="InterPro" id="IPR039848">
    <property type="entry name" value="Ribosomal_mS35_mt"/>
</dbReference>
<name>A0A9P0A529_BEMTA</name>
<dbReference type="GO" id="GO:0032543">
    <property type="term" value="P:mitochondrial translation"/>
    <property type="evidence" value="ECO:0007669"/>
    <property type="project" value="InterPro"/>
</dbReference>
<dbReference type="GO" id="GO:0003735">
    <property type="term" value="F:structural constituent of ribosome"/>
    <property type="evidence" value="ECO:0007669"/>
    <property type="project" value="InterPro"/>
</dbReference>
<dbReference type="AlphaFoldDB" id="A0A9P0A529"/>
<feature type="domain" description="Small ribosomal subunit protein mS35 mitochondrial conserved" evidence="1">
    <location>
        <begin position="182"/>
        <end position="253"/>
    </location>
</feature>
<dbReference type="KEGG" id="btab:109033665"/>
<organism evidence="2 3">
    <name type="scientific">Bemisia tabaci</name>
    <name type="common">Sweetpotato whitefly</name>
    <name type="synonym">Aleurodes tabaci</name>
    <dbReference type="NCBI Taxonomy" id="7038"/>
    <lineage>
        <taxon>Eukaryota</taxon>
        <taxon>Metazoa</taxon>
        <taxon>Ecdysozoa</taxon>
        <taxon>Arthropoda</taxon>
        <taxon>Hexapoda</taxon>
        <taxon>Insecta</taxon>
        <taxon>Pterygota</taxon>
        <taxon>Neoptera</taxon>
        <taxon>Paraneoptera</taxon>
        <taxon>Hemiptera</taxon>
        <taxon>Sternorrhyncha</taxon>
        <taxon>Aleyrodoidea</taxon>
        <taxon>Aleyrodidae</taxon>
        <taxon>Aleyrodinae</taxon>
        <taxon>Bemisia</taxon>
    </lineage>
</organism>
<dbReference type="InterPro" id="IPR019349">
    <property type="entry name" value="Ribosomal_mS35_mit"/>
</dbReference>
<dbReference type="Pfam" id="PF10213">
    <property type="entry name" value="MRP-S28"/>
    <property type="match status" value="1"/>
</dbReference>
<sequence length="335" mass="38816">MIVSKPWNELFVTCRSVASIHVRSLFQTSALLQTETEGLLDDDEEFRVIDLKKTSQKSVKKFQREEKPVLPPRYTRMPVDQDWASVWPGPRSFHPATVPLPMFQGNMSDGLPPVGKFANAELMKIPNFLHLTPPAVKKQTEALRKFCTAWPEGLETDEKIEQHFPLEVITSDYCHSAPKIRDPKARIVTVKFKVKALKLGKHSKDKFKRLCKDNYSEERDDVCIVADRCPVRKQNYEYAMYLITALYHEAWNFAEWEKEKSEVDMEYYDWDLNKSKQSYVQLKCWPGKPNPETVDFNTPEAIKYRNAVTDLFNKGEDVDTLAKYKEAVKDILGLS</sequence>
<proteinExistence type="predicted"/>
<evidence type="ECO:0000313" key="3">
    <source>
        <dbReference type="Proteomes" id="UP001152759"/>
    </source>
</evidence>